<sequence length="188" mass="20077">MARRFRYKPALLQKAQDWTLDGTILHGPDGQTDLRAATGLRLAERRFRGQLLRRLDIELPDTTTRIALNISADTAPSDPDRAEHFALIHAVASTPAEHQPGLSVSIGEGDGARMAMFAIGVLAIVFGLGIPIAALMTGVSPDRMIEASVPILALSGFGIWVALTNAPWRARPSLPASALPALLDSLEA</sequence>
<dbReference type="EMBL" id="JAQIOY010000003">
    <property type="protein sequence ID" value="MDA7425381.1"/>
    <property type="molecule type" value="Genomic_DNA"/>
</dbReference>
<evidence type="ECO:0000313" key="2">
    <source>
        <dbReference type="EMBL" id="MDA7425381.1"/>
    </source>
</evidence>
<keyword evidence="1" id="KW-0812">Transmembrane</keyword>
<evidence type="ECO:0000256" key="1">
    <source>
        <dbReference type="SAM" id="Phobius"/>
    </source>
</evidence>
<evidence type="ECO:0008006" key="4">
    <source>
        <dbReference type="Google" id="ProtNLM"/>
    </source>
</evidence>
<proteinExistence type="predicted"/>
<reference evidence="2 3" key="1">
    <citation type="submission" date="2023-01" db="EMBL/GenBank/DDBJ databases">
        <title>Thalassococcus onchidii sp. nov., isolated from a marine invertebrate from the South China Sea.</title>
        <authorList>
            <person name="Xu S."/>
            <person name="Liu Z."/>
            <person name="Xu Y."/>
        </authorList>
    </citation>
    <scope>NUCLEOTIDE SEQUENCE [LARGE SCALE GENOMIC DNA]</scope>
    <source>
        <strain evidence="2 3">KCTC 32084</strain>
    </source>
</reference>
<keyword evidence="1" id="KW-0472">Membrane</keyword>
<organism evidence="2 3">
    <name type="scientific">Thalassococcus lentus</name>
    <dbReference type="NCBI Taxonomy" id="1210524"/>
    <lineage>
        <taxon>Bacteria</taxon>
        <taxon>Pseudomonadati</taxon>
        <taxon>Pseudomonadota</taxon>
        <taxon>Alphaproteobacteria</taxon>
        <taxon>Rhodobacterales</taxon>
        <taxon>Roseobacteraceae</taxon>
        <taxon>Thalassococcus</taxon>
    </lineage>
</organism>
<dbReference type="RefSeq" id="WP_271432720.1">
    <property type="nucleotide sequence ID" value="NZ_JAQIOY010000003.1"/>
</dbReference>
<dbReference type="Proteomes" id="UP001210720">
    <property type="component" value="Unassembled WGS sequence"/>
</dbReference>
<evidence type="ECO:0000313" key="3">
    <source>
        <dbReference type="Proteomes" id="UP001210720"/>
    </source>
</evidence>
<feature type="transmembrane region" description="Helical" evidence="1">
    <location>
        <begin position="115"/>
        <end position="138"/>
    </location>
</feature>
<accession>A0ABT4XTV0</accession>
<keyword evidence="3" id="KW-1185">Reference proteome</keyword>
<keyword evidence="1" id="KW-1133">Transmembrane helix</keyword>
<gene>
    <name evidence="2" type="ORF">PFY00_11635</name>
</gene>
<feature type="transmembrane region" description="Helical" evidence="1">
    <location>
        <begin position="144"/>
        <end position="163"/>
    </location>
</feature>
<protein>
    <recommendedName>
        <fullName evidence="4">Membrane transport protein MMPL domain-containing protein</fullName>
    </recommendedName>
</protein>
<name>A0ABT4XTV0_9RHOB</name>
<comment type="caution">
    <text evidence="2">The sequence shown here is derived from an EMBL/GenBank/DDBJ whole genome shotgun (WGS) entry which is preliminary data.</text>
</comment>